<dbReference type="PANTHER" id="PTHR11360">
    <property type="entry name" value="MONOCARBOXYLATE TRANSPORTER"/>
    <property type="match status" value="1"/>
</dbReference>
<feature type="transmembrane region" description="Helical" evidence="1">
    <location>
        <begin position="222"/>
        <end position="245"/>
    </location>
</feature>
<dbReference type="Gene3D" id="1.20.1250.20">
    <property type="entry name" value="MFS general substrate transporter like domains"/>
    <property type="match status" value="1"/>
</dbReference>
<organism evidence="2 3">
    <name type="scientific">Mytilus coruscus</name>
    <name type="common">Sea mussel</name>
    <dbReference type="NCBI Taxonomy" id="42192"/>
    <lineage>
        <taxon>Eukaryota</taxon>
        <taxon>Metazoa</taxon>
        <taxon>Spiralia</taxon>
        <taxon>Lophotrochozoa</taxon>
        <taxon>Mollusca</taxon>
        <taxon>Bivalvia</taxon>
        <taxon>Autobranchia</taxon>
        <taxon>Pteriomorphia</taxon>
        <taxon>Mytilida</taxon>
        <taxon>Mytiloidea</taxon>
        <taxon>Mytilidae</taxon>
        <taxon>Mytilinae</taxon>
        <taxon>Mytilus</taxon>
    </lineage>
</organism>
<dbReference type="SUPFAM" id="SSF103473">
    <property type="entry name" value="MFS general substrate transporter"/>
    <property type="match status" value="1"/>
</dbReference>
<keyword evidence="3" id="KW-1185">Reference proteome</keyword>
<reference evidence="2 3" key="1">
    <citation type="submission" date="2020-06" db="EMBL/GenBank/DDBJ databases">
        <authorList>
            <person name="Li R."/>
            <person name="Bekaert M."/>
        </authorList>
    </citation>
    <scope>NUCLEOTIDE SEQUENCE [LARGE SCALE GENOMIC DNA]</scope>
    <source>
        <strain evidence="3">wild</strain>
    </source>
</reference>
<dbReference type="GO" id="GO:0008028">
    <property type="term" value="F:monocarboxylic acid transmembrane transporter activity"/>
    <property type="evidence" value="ECO:0007669"/>
    <property type="project" value="TreeGrafter"/>
</dbReference>
<keyword evidence="1" id="KW-0472">Membrane</keyword>
<sequence length="409" mass="45170">MVSSVGGCAGSFVFPIIIQKLLDTYGLQGALLVISGILLNNVVVGALTRPFFSRVTTRTDVSKKTKNNNTCYSSRNGKLTEDDNTKRFSGKVAENPIAEYSLSVDNVVKYYEPEVASDGFNDYKSYIKLIAARKRKPRSNSESCEPTCVGVDSTKLQKTVFPKMDIFGGLGTASSFCSIYSLNVLRQPENKLDSKSDIASESGSKCSCYDIIDFRILKNRHLVLLLFMCLVSVAGCGLIVIYIPPFAKDHDIPNDKIAILVTIMGVCDLVSRFALAWISDSKRFHRDYILGCCLGITGLAVMFNPLYRNFESFVVFSIIYGSFGNVYFSFAPLLLRDCVGSDRYPTALSLMIQVHGIAFVGFTPLLGLARDLTGSYTLTFYIMGAGILLGSVAIFCEPIFQWLEKRRTK</sequence>
<keyword evidence="1" id="KW-0812">Transmembrane</keyword>
<dbReference type="InterPro" id="IPR036259">
    <property type="entry name" value="MFS_trans_sf"/>
</dbReference>
<name>A0A6J8ANW1_MYTCO</name>
<feature type="transmembrane region" description="Helical" evidence="1">
    <location>
        <begin position="288"/>
        <end position="307"/>
    </location>
</feature>
<dbReference type="Pfam" id="PF07690">
    <property type="entry name" value="MFS_1"/>
    <property type="match status" value="1"/>
</dbReference>
<dbReference type="Proteomes" id="UP000507470">
    <property type="component" value="Unassembled WGS sequence"/>
</dbReference>
<feature type="transmembrane region" description="Helical" evidence="1">
    <location>
        <begin position="313"/>
        <end position="335"/>
    </location>
</feature>
<dbReference type="InterPro" id="IPR050327">
    <property type="entry name" value="Proton-linked_MCT"/>
</dbReference>
<dbReference type="EMBL" id="CACVKT020001750">
    <property type="protein sequence ID" value="CAC5371215.1"/>
    <property type="molecule type" value="Genomic_DNA"/>
</dbReference>
<dbReference type="PANTHER" id="PTHR11360:SF306">
    <property type="entry name" value="RE01051P"/>
    <property type="match status" value="1"/>
</dbReference>
<feature type="transmembrane region" description="Helical" evidence="1">
    <location>
        <begin position="347"/>
        <end position="366"/>
    </location>
</feature>
<evidence type="ECO:0000313" key="2">
    <source>
        <dbReference type="EMBL" id="CAC5371215.1"/>
    </source>
</evidence>
<gene>
    <name evidence="2" type="ORF">MCOR_9755</name>
</gene>
<evidence type="ECO:0000313" key="3">
    <source>
        <dbReference type="Proteomes" id="UP000507470"/>
    </source>
</evidence>
<feature type="transmembrane region" description="Helical" evidence="1">
    <location>
        <begin position="378"/>
        <end position="400"/>
    </location>
</feature>
<feature type="transmembrane region" description="Helical" evidence="1">
    <location>
        <begin position="257"/>
        <end position="276"/>
    </location>
</feature>
<protein>
    <recommendedName>
        <fullName evidence="4">Major facilitator superfamily (MFS) profile domain-containing protein</fullName>
    </recommendedName>
</protein>
<feature type="transmembrane region" description="Helical" evidence="1">
    <location>
        <begin position="29"/>
        <end position="48"/>
    </location>
</feature>
<keyword evidence="1" id="KW-1133">Transmembrane helix</keyword>
<accession>A0A6J8ANW1</accession>
<dbReference type="AlphaFoldDB" id="A0A6J8ANW1"/>
<proteinExistence type="predicted"/>
<dbReference type="InterPro" id="IPR011701">
    <property type="entry name" value="MFS"/>
</dbReference>
<dbReference type="OrthoDB" id="2213137at2759"/>
<evidence type="ECO:0008006" key="4">
    <source>
        <dbReference type="Google" id="ProtNLM"/>
    </source>
</evidence>
<evidence type="ECO:0000256" key="1">
    <source>
        <dbReference type="SAM" id="Phobius"/>
    </source>
</evidence>